<keyword evidence="3" id="KW-1185">Reference proteome</keyword>
<evidence type="ECO:0000313" key="3">
    <source>
        <dbReference type="Proteomes" id="UP000324222"/>
    </source>
</evidence>
<name>A0A5B7K0S8_PORTR</name>
<evidence type="ECO:0000313" key="2">
    <source>
        <dbReference type="EMBL" id="MPD00157.1"/>
    </source>
</evidence>
<dbReference type="EMBL" id="VSRR010121673">
    <property type="protein sequence ID" value="MPD00157.1"/>
    <property type="molecule type" value="Genomic_DNA"/>
</dbReference>
<protein>
    <submittedName>
        <fullName evidence="2">Uncharacterized protein</fullName>
    </submittedName>
</protein>
<dbReference type="Proteomes" id="UP000324222">
    <property type="component" value="Unassembled WGS sequence"/>
</dbReference>
<evidence type="ECO:0000256" key="1">
    <source>
        <dbReference type="SAM" id="MobiDB-lite"/>
    </source>
</evidence>
<gene>
    <name evidence="2" type="ORF">E2C01_095612</name>
</gene>
<organism evidence="2 3">
    <name type="scientific">Portunus trituberculatus</name>
    <name type="common">Swimming crab</name>
    <name type="synonym">Neptunus trituberculatus</name>
    <dbReference type="NCBI Taxonomy" id="210409"/>
    <lineage>
        <taxon>Eukaryota</taxon>
        <taxon>Metazoa</taxon>
        <taxon>Ecdysozoa</taxon>
        <taxon>Arthropoda</taxon>
        <taxon>Crustacea</taxon>
        <taxon>Multicrustacea</taxon>
        <taxon>Malacostraca</taxon>
        <taxon>Eumalacostraca</taxon>
        <taxon>Eucarida</taxon>
        <taxon>Decapoda</taxon>
        <taxon>Pleocyemata</taxon>
        <taxon>Brachyura</taxon>
        <taxon>Eubrachyura</taxon>
        <taxon>Portunoidea</taxon>
        <taxon>Portunidae</taxon>
        <taxon>Portuninae</taxon>
        <taxon>Portunus</taxon>
    </lineage>
</organism>
<feature type="region of interest" description="Disordered" evidence="1">
    <location>
        <begin position="1"/>
        <end position="27"/>
    </location>
</feature>
<proteinExistence type="predicted"/>
<sequence>MIRLKSVSVHYYSGRQPPADPERDRRQKISCPSILYRNLNVGDSASVCKGISAWP</sequence>
<reference evidence="2 3" key="1">
    <citation type="submission" date="2019-05" db="EMBL/GenBank/DDBJ databases">
        <title>Another draft genome of Portunus trituberculatus and its Hox gene families provides insights of decapod evolution.</title>
        <authorList>
            <person name="Jeong J.-H."/>
            <person name="Song I."/>
            <person name="Kim S."/>
            <person name="Choi T."/>
            <person name="Kim D."/>
            <person name="Ryu S."/>
            <person name="Kim W."/>
        </authorList>
    </citation>
    <scope>NUCLEOTIDE SEQUENCE [LARGE SCALE GENOMIC DNA]</scope>
    <source>
        <tissue evidence="2">Muscle</tissue>
    </source>
</reference>
<dbReference type="AlphaFoldDB" id="A0A5B7K0S8"/>
<accession>A0A5B7K0S8</accession>
<comment type="caution">
    <text evidence="2">The sequence shown here is derived from an EMBL/GenBank/DDBJ whole genome shotgun (WGS) entry which is preliminary data.</text>
</comment>